<dbReference type="Proteomes" id="UP001234495">
    <property type="component" value="Unassembled WGS sequence"/>
</dbReference>
<feature type="transmembrane region" description="Helical" evidence="6">
    <location>
        <begin position="392"/>
        <end position="410"/>
    </location>
</feature>
<feature type="transmembrane region" description="Helical" evidence="6">
    <location>
        <begin position="131"/>
        <end position="149"/>
    </location>
</feature>
<dbReference type="EMBL" id="JAUSUD010000035">
    <property type="protein sequence ID" value="MDQ0233286.1"/>
    <property type="molecule type" value="Genomic_DNA"/>
</dbReference>
<evidence type="ECO:0000256" key="5">
    <source>
        <dbReference type="ARBA" id="ARBA00023136"/>
    </source>
</evidence>
<dbReference type="InterPro" id="IPR002797">
    <property type="entry name" value="Polysacc_synth"/>
</dbReference>
<feature type="transmembrane region" description="Helical" evidence="6">
    <location>
        <begin position="293"/>
        <end position="313"/>
    </location>
</feature>
<evidence type="ECO:0000256" key="2">
    <source>
        <dbReference type="ARBA" id="ARBA00022475"/>
    </source>
</evidence>
<feature type="transmembrane region" description="Helical" evidence="6">
    <location>
        <begin position="194"/>
        <end position="214"/>
    </location>
</feature>
<comment type="caution">
    <text evidence="7">The sequence shown here is derived from an EMBL/GenBank/DDBJ whole genome shotgun (WGS) entry which is preliminary data.</text>
</comment>
<reference evidence="7 8" key="1">
    <citation type="submission" date="2023-07" db="EMBL/GenBank/DDBJ databases">
        <title>Genomic Encyclopedia of Type Strains, Phase IV (KMG-IV): sequencing the most valuable type-strain genomes for metagenomic binning, comparative biology and taxonomic classification.</title>
        <authorList>
            <person name="Goeker M."/>
        </authorList>
    </citation>
    <scope>NUCLEOTIDE SEQUENCE [LARGE SCALE GENOMIC DNA]</scope>
    <source>
        <strain evidence="7 8">DSM 29005</strain>
    </source>
</reference>
<dbReference type="RefSeq" id="WP_307346389.1">
    <property type="nucleotide sequence ID" value="NZ_JAUSUD010000035.1"/>
</dbReference>
<keyword evidence="8" id="KW-1185">Reference proteome</keyword>
<feature type="transmembrane region" description="Helical" evidence="6">
    <location>
        <begin position="422"/>
        <end position="443"/>
    </location>
</feature>
<comment type="subcellular location">
    <subcellularLocation>
        <location evidence="1">Cell membrane</location>
        <topology evidence="1">Multi-pass membrane protein</topology>
    </subcellularLocation>
</comment>
<feature type="transmembrane region" description="Helical" evidence="6">
    <location>
        <begin position="365"/>
        <end position="387"/>
    </location>
</feature>
<keyword evidence="5 6" id="KW-0472">Membrane</keyword>
<evidence type="ECO:0000256" key="6">
    <source>
        <dbReference type="SAM" id="Phobius"/>
    </source>
</evidence>
<feature type="transmembrane region" description="Helical" evidence="6">
    <location>
        <begin position="170"/>
        <end position="188"/>
    </location>
</feature>
<dbReference type="InterPro" id="IPR024923">
    <property type="entry name" value="PG_synth_SpoVB"/>
</dbReference>
<dbReference type="Pfam" id="PF01943">
    <property type="entry name" value="Polysacc_synt"/>
    <property type="match status" value="1"/>
</dbReference>
<feature type="transmembrane region" description="Helical" evidence="6">
    <location>
        <begin position="241"/>
        <end position="261"/>
    </location>
</feature>
<accession>A0ABT9ZNC0</accession>
<sequence length="531" mass="59130">MNVQKNNSIQMAMQGAFILTVAGIITKILSAIYRVPYQNIVGDIGFYIYQQVYPLYGMSVILATSGFPVMVSKVMMEYGYGKSNQVRSKILTVSFFYIFISSFILSVILFFCADEIAMIMGDYQLTPLIQITSLAFIFTPFISTLRGYFQADQSMHPTAISQVIEQGIRVSVILISSYFLIRAGYNFYEAGFGALVGSIVGSIAAFCCLFYIWWKRGESKNIKWTFTRSPSISSKKIIISLLKYSWTICISSLLLILIQLIDSLNLYTLLVENGMDSNVAKETKGIYDRGQPLIQLGTVVATSLALSLVPLIATAKVRNDYKLIKEKLNLSIKLCVFIGAGAAAGLIAIIKPANVMLFTNYSGSSVLMILSSSILFTSLSLTLFAVLQGLGLVYMPALAVIIGVISKYYLNEFLITHYGINGAAVSSVLSYMIVTFITFLYLVKKGYLFQEYKEILKISLSCVLMVSVVTGVYYVFDLFLNLENRLQATYVTFILVFIGAIIYIATCLKIAVFTKEELRYIPIIKKFANMK</sequence>
<feature type="transmembrane region" description="Helical" evidence="6">
    <location>
        <begin position="334"/>
        <end position="353"/>
    </location>
</feature>
<evidence type="ECO:0000256" key="4">
    <source>
        <dbReference type="ARBA" id="ARBA00022989"/>
    </source>
</evidence>
<keyword evidence="4 6" id="KW-1133">Transmembrane helix</keyword>
<feature type="transmembrane region" description="Helical" evidence="6">
    <location>
        <begin position="488"/>
        <end position="512"/>
    </location>
</feature>
<feature type="transmembrane region" description="Helical" evidence="6">
    <location>
        <begin position="53"/>
        <end position="71"/>
    </location>
</feature>
<keyword evidence="3 6" id="KW-0812">Transmembrane</keyword>
<dbReference type="InterPro" id="IPR050833">
    <property type="entry name" value="Poly_Biosynth_Transport"/>
</dbReference>
<feature type="transmembrane region" description="Helical" evidence="6">
    <location>
        <begin position="12"/>
        <end position="33"/>
    </location>
</feature>
<dbReference type="PANTHER" id="PTHR30250:SF29">
    <property type="entry name" value="POLYSACCHARIDE BIOSYNTHESIS PROTEIN C-TERMINAL DOMAIN-CONTAINING PROTEIN"/>
    <property type="match status" value="1"/>
</dbReference>
<keyword evidence="2" id="KW-1003">Cell membrane</keyword>
<dbReference type="PANTHER" id="PTHR30250">
    <property type="entry name" value="PST FAMILY PREDICTED COLANIC ACID TRANSPORTER"/>
    <property type="match status" value="1"/>
</dbReference>
<evidence type="ECO:0000313" key="7">
    <source>
        <dbReference type="EMBL" id="MDQ0233286.1"/>
    </source>
</evidence>
<evidence type="ECO:0000256" key="3">
    <source>
        <dbReference type="ARBA" id="ARBA00022692"/>
    </source>
</evidence>
<protein>
    <submittedName>
        <fullName evidence="7">PST family polysaccharide transporter</fullName>
    </submittedName>
</protein>
<dbReference type="CDD" id="cd13124">
    <property type="entry name" value="MATE_SpoVB_like"/>
    <property type="match status" value="1"/>
</dbReference>
<gene>
    <name evidence="7" type="ORF">J2S19_004628</name>
</gene>
<evidence type="ECO:0000256" key="1">
    <source>
        <dbReference type="ARBA" id="ARBA00004651"/>
    </source>
</evidence>
<name>A0ABT9ZNC0_9BACI</name>
<evidence type="ECO:0000313" key="8">
    <source>
        <dbReference type="Proteomes" id="UP001234495"/>
    </source>
</evidence>
<dbReference type="PIRSF" id="PIRSF038958">
    <property type="entry name" value="PG_synth_SpoVB"/>
    <property type="match status" value="1"/>
</dbReference>
<organism evidence="7 8">
    <name type="scientific">Metabacillus malikii</name>
    <dbReference type="NCBI Taxonomy" id="1504265"/>
    <lineage>
        <taxon>Bacteria</taxon>
        <taxon>Bacillati</taxon>
        <taxon>Bacillota</taxon>
        <taxon>Bacilli</taxon>
        <taxon>Bacillales</taxon>
        <taxon>Bacillaceae</taxon>
        <taxon>Metabacillus</taxon>
    </lineage>
</organism>
<feature type="transmembrane region" description="Helical" evidence="6">
    <location>
        <begin position="455"/>
        <end position="476"/>
    </location>
</feature>
<proteinExistence type="predicted"/>
<feature type="transmembrane region" description="Helical" evidence="6">
    <location>
        <begin position="91"/>
        <end position="111"/>
    </location>
</feature>